<feature type="coiled-coil region" evidence="1">
    <location>
        <begin position="337"/>
        <end position="420"/>
    </location>
</feature>
<feature type="coiled-coil region" evidence="1">
    <location>
        <begin position="29"/>
        <end position="85"/>
    </location>
</feature>
<feature type="compositionally biased region" description="Polar residues" evidence="2">
    <location>
        <begin position="178"/>
        <end position="194"/>
    </location>
</feature>
<evidence type="ECO:0000256" key="2">
    <source>
        <dbReference type="SAM" id="MobiDB-lite"/>
    </source>
</evidence>
<dbReference type="STRING" id="4846.A0A367KLW1"/>
<feature type="coiled-coil region" evidence="1">
    <location>
        <begin position="259"/>
        <end position="312"/>
    </location>
</feature>
<dbReference type="OrthoDB" id="2288664at2759"/>
<evidence type="ECO:0000313" key="3">
    <source>
        <dbReference type="EMBL" id="RCI03120.1"/>
    </source>
</evidence>
<organism evidence="3 4">
    <name type="scientific">Rhizopus stolonifer</name>
    <name type="common">Rhizopus nigricans</name>
    <dbReference type="NCBI Taxonomy" id="4846"/>
    <lineage>
        <taxon>Eukaryota</taxon>
        <taxon>Fungi</taxon>
        <taxon>Fungi incertae sedis</taxon>
        <taxon>Mucoromycota</taxon>
        <taxon>Mucoromycotina</taxon>
        <taxon>Mucoromycetes</taxon>
        <taxon>Mucorales</taxon>
        <taxon>Mucorineae</taxon>
        <taxon>Rhizopodaceae</taxon>
        <taxon>Rhizopus</taxon>
    </lineage>
</organism>
<keyword evidence="1" id="KW-0175">Coiled coil</keyword>
<name>A0A367KLW1_RHIST</name>
<protein>
    <submittedName>
        <fullName evidence="3">Uncharacterized protein</fullName>
    </submittedName>
</protein>
<feature type="compositionally biased region" description="Basic and acidic residues" evidence="2">
    <location>
        <begin position="167"/>
        <end position="177"/>
    </location>
</feature>
<accession>A0A367KLW1</accession>
<proteinExistence type="predicted"/>
<keyword evidence="4" id="KW-1185">Reference proteome</keyword>
<comment type="caution">
    <text evidence="3">The sequence shown here is derived from an EMBL/GenBank/DDBJ whole genome shotgun (WGS) entry which is preliminary data.</text>
</comment>
<dbReference type="AlphaFoldDB" id="A0A367KLW1"/>
<gene>
    <name evidence="3" type="ORF">CU098_011109</name>
</gene>
<dbReference type="Proteomes" id="UP000253551">
    <property type="component" value="Unassembled WGS sequence"/>
</dbReference>
<dbReference type="EMBL" id="PJQM01001137">
    <property type="protein sequence ID" value="RCI03120.1"/>
    <property type="molecule type" value="Genomic_DNA"/>
</dbReference>
<reference evidence="3 4" key="1">
    <citation type="journal article" date="2018" name="G3 (Bethesda)">
        <title>Phylogenetic and Phylogenomic Definition of Rhizopus Species.</title>
        <authorList>
            <person name="Gryganskyi A.P."/>
            <person name="Golan J."/>
            <person name="Dolatabadi S."/>
            <person name="Mondo S."/>
            <person name="Robb S."/>
            <person name="Idnurm A."/>
            <person name="Muszewska A."/>
            <person name="Steczkiewicz K."/>
            <person name="Masonjones S."/>
            <person name="Liao H.L."/>
            <person name="Gajdeczka M.T."/>
            <person name="Anike F."/>
            <person name="Vuek A."/>
            <person name="Anishchenko I.M."/>
            <person name="Voigt K."/>
            <person name="de Hoog G.S."/>
            <person name="Smith M.E."/>
            <person name="Heitman J."/>
            <person name="Vilgalys R."/>
            <person name="Stajich J.E."/>
        </authorList>
    </citation>
    <scope>NUCLEOTIDE SEQUENCE [LARGE SCALE GENOMIC DNA]</scope>
    <source>
        <strain evidence="3 4">LSU 92-RS-03</strain>
    </source>
</reference>
<sequence length="483" mass="56479">MELSATTKLPKRQETLGPTSPIHDWEVERATILSERKESKEKAERLEKELEKECRTYEKNTASLLKEVKLKEAFMEKKLKDVEEQLMSQMLELQHSLDNEKLARHEEITSLKAQHEQILEAQDKKYLRRLTSLQERLNAKDEAYAELLEKLPEYVPETIESLKVAKTKQDTDADSMRESNFNSNHSGTHQQPLEPSQLQAYKVQIEQLETSCAEAQKQSQILKKRLDQITATHDAHVKELTEKFMSEAQHSELTNRAQLQNLQSEHADMLRELTAQHETEKEVWQISQHAVIDELRRQLESEKQEALRLLNKEWKNKSQDLQASMSKDAKEIQAHWESKLEENKAQLMQQIRRLQGEIEVVKDRLGKEIVRRKQNQVELAIALEKTNTLERGYSKLEHQLKRALKEKVVLEKERREKSTQYRKAHSLAIDLLVSLSPHMHTEMHTDLADVLQLITRQIAIMSSCYPTRQTSLFELDYIPACEF</sequence>
<feature type="coiled-coil region" evidence="1">
    <location>
        <begin position="198"/>
        <end position="232"/>
    </location>
</feature>
<evidence type="ECO:0000256" key="1">
    <source>
        <dbReference type="SAM" id="Coils"/>
    </source>
</evidence>
<evidence type="ECO:0000313" key="4">
    <source>
        <dbReference type="Proteomes" id="UP000253551"/>
    </source>
</evidence>
<feature type="region of interest" description="Disordered" evidence="2">
    <location>
        <begin position="1"/>
        <end position="23"/>
    </location>
</feature>
<feature type="region of interest" description="Disordered" evidence="2">
    <location>
        <begin position="165"/>
        <end position="194"/>
    </location>
</feature>